<dbReference type="Proteomes" id="UP000631114">
    <property type="component" value="Unassembled WGS sequence"/>
</dbReference>
<evidence type="ECO:0000256" key="10">
    <source>
        <dbReference type="ARBA" id="ARBA00022786"/>
    </source>
</evidence>
<dbReference type="InterPro" id="IPR031127">
    <property type="entry name" value="E3_UB_ligase_RBR"/>
</dbReference>
<feature type="domain" description="RWD" evidence="15">
    <location>
        <begin position="120"/>
        <end position="265"/>
    </location>
</feature>
<evidence type="ECO:0000259" key="16">
    <source>
        <dbReference type="PROSITE" id="PS51873"/>
    </source>
</evidence>
<dbReference type="CDD" id="cd20341">
    <property type="entry name" value="BRcat_RBR_RNF14"/>
    <property type="match status" value="1"/>
</dbReference>
<comment type="similarity">
    <text evidence="4">Belongs to the RBR family. Ariadne subfamily.</text>
</comment>
<keyword evidence="9 12" id="KW-0863">Zinc-finger</keyword>
<evidence type="ECO:0000256" key="9">
    <source>
        <dbReference type="ARBA" id="ARBA00022771"/>
    </source>
</evidence>
<organism evidence="17 18">
    <name type="scientific">Coptis chinensis</name>
    <dbReference type="NCBI Taxonomy" id="261450"/>
    <lineage>
        <taxon>Eukaryota</taxon>
        <taxon>Viridiplantae</taxon>
        <taxon>Streptophyta</taxon>
        <taxon>Embryophyta</taxon>
        <taxon>Tracheophyta</taxon>
        <taxon>Spermatophyta</taxon>
        <taxon>Magnoliopsida</taxon>
        <taxon>Ranunculales</taxon>
        <taxon>Ranunculaceae</taxon>
        <taxon>Coptidoideae</taxon>
        <taxon>Coptis</taxon>
    </lineage>
</organism>
<evidence type="ECO:0000256" key="12">
    <source>
        <dbReference type="PROSITE-ProRule" id="PRU00175"/>
    </source>
</evidence>
<dbReference type="Gene3D" id="3.30.40.10">
    <property type="entry name" value="Zinc/RING finger domain, C3HC4 (zinc finger)"/>
    <property type="match status" value="1"/>
</dbReference>
<sequence>MKKGIKGSHQQRPLDEDNKTPHAQQDSSSKHNLNCCDSVRRPSRNNNSPKSKQIYRIIGLAHNNIQVVAQQEQEAVSSESEEEEVDDDVASRLEEQLRVSEQEPDLSEEQLRINDQLQEDELLAMEAIYGENLSILREEGGLRVFEIYIHIETPDELTISAKLLSSNGNAKLGMKSSSSLVTAECSNEFVYHFKVEHLPPIILRCLLPKSYPSHQPPYFTIAIQWLDSQRISNLCIMLDSLWTDQPGQEVIYQWVEWLQSSSLSYLGINKELVLGPLYMPHSGDRRAVSRSVSPEVDIPSMMNYNDDKCHEVFWQNMHECCICFGEHAGTEFIRLPCKHFYCWKCMEAYSSIHVKEGTINKLLCPDAKCGGMVPPGLLKHLLGDENYERWESLLLQKTLASMSDVIYCPRCETACLEDEDHNGQCSKCLYSFCSLCGDRRHVGSTCMSPELKLLLLQTKVSNFHFEPYLRQDGCELFPREEIQQWEERMNGRQLVGQIQAELYAAHGHSCPLCGQMNAKVGNNNHIFCWSCQNHYCYLCRKKVRRSSQHYGPKGCKQHTVG</sequence>
<dbReference type="SUPFAM" id="SSF57850">
    <property type="entry name" value="RING/U-box"/>
    <property type="match status" value="3"/>
</dbReference>
<keyword evidence="11" id="KW-0862">Zinc</keyword>
<dbReference type="Gene3D" id="1.20.120.1750">
    <property type="match status" value="1"/>
</dbReference>
<dbReference type="SUPFAM" id="SSF54495">
    <property type="entry name" value="UBC-like"/>
    <property type="match status" value="1"/>
</dbReference>
<dbReference type="AlphaFoldDB" id="A0A835IZE3"/>
<dbReference type="InterPro" id="IPR017907">
    <property type="entry name" value="Znf_RING_CS"/>
</dbReference>
<dbReference type="PROSITE" id="PS50908">
    <property type="entry name" value="RWD"/>
    <property type="match status" value="1"/>
</dbReference>
<evidence type="ECO:0000313" key="17">
    <source>
        <dbReference type="EMBL" id="KAF9624328.1"/>
    </source>
</evidence>
<dbReference type="CDD" id="cd20336">
    <property type="entry name" value="Rcat_RBR"/>
    <property type="match status" value="1"/>
</dbReference>
<dbReference type="CDD" id="cd23821">
    <property type="entry name" value="RWD_IMPACT"/>
    <property type="match status" value="1"/>
</dbReference>
<comment type="catalytic activity">
    <reaction evidence="1">
        <text>[E2 ubiquitin-conjugating enzyme]-S-ubiquitinyl-L-cysteine + [acceptor protein]-L-lysine = [E2 ubiquitin-conjugating enzyme]-L-cysteine + [acceptor protein]-N(6)-ubiquitinyl-L-lysine.</text>
        <dbReference type="EC" id="2.3.2.31"/>
    </reaction>
</comment>
<dbReference type="Pfam" id="PF01485">
    <property type="entry name" value="IBR"/>
    <property type="match status" value="1"/>
</dbReference>
<feature type="compositionally biased region" description="Polar residues" evidence="13">
    <location>
        <begin position="21"/>
        <end position="32"/>
    </location>
</feature>
<reference evidence="17 18" key="1">
    <citation type="submission" date="2020-10" db="EMBL/GenBank/DDBJ databases">
        <title>The Coptis chinensis genome and diversification of protoberbering-type alkaloids.</title>
        <authorList>
            <person name="Wang B."/>
            <person name="Shu S."/>
            <person name="Song C."/>
            <person name="Liu Y."/>
        </authorList>
    </citation>
    <scope>NUCLEOTIDE SEQUENCE [LARGE SCALE GENOMIC DNA]</scope>
    <source>
        <strain evidence="17">HL-2020</strain>
        <tissue evidence="17">Leaf</tissue>
    </source>
</reference>
<evidence type="ECO:0000256" key="3">
    <source>
        <dbReference type="ARBA" id="ARBA00003976"/>
    </source>
</evidence>
<dbReference type="EC" id="2.3.2.31" evidence="5"/>
<dbReference type="InterPro" id="IPR016135">
    <property type="entry name" value="UBQ-conjugating_enzyme/RWD"/>
</dbReference>
<feature type="domain" description="RING-type" evidence="16">
    <location>
        <begin position="316"/>
        <end position="559"/>
    </location>
</feature>
<evidence type="ECO:0000256" key="2">
    <source>
        <dbReference type="ARBA" id="ARBA00001947"/>
    </source>
</evidence>
<dbReference type="PROSITE" id="PS50089">
    <property type="entry name" value="ZF_RING_2"/>
    <property type="match status" value="1"/>
</dbReference>
<feature type="region of interest" description="Disordered" evidence="13">
    <location>
        <begin position="71"/>
        <end position="90"/>
    </location>
</feature>
<keyword evidence="18" id="KW-1185">Reference proteome</keyword>
<proteinExistence type="inferred from homology"/>
<evidence type="ECO:0000256" key="1">
    <source>
        <dbReference type="ARBA" id="ARBA00001798"/>
    </source>
</evidence>
<dbReference type="SMART" id="SM00591">
    <property type="entry name" value="RWD"/>
    <property type="match status" value="1"/>
</dbReference>
<dbReference type="InterPro" id="IPR006575">
    <property type="entry name" value="RWD_dom"/>
</dbReference>
<comment type="cofactor">
    <cofactor evidence="2">
        <name>Zn(2+)</name>
        <dbReference type="ChEBI" id="CHEBI:29105"/>
    </cofactor>
</comment>
<keyword evidence="6" id="KW-0808">Transferase</keyword>
<comment type="function">
    <text evidence="3">Might act as an E3 ubiquitin-protein ligase, or as part of E3 complex, which accepts ubiquitin from specific E2 ubiquitin-conjugating enzymes and then transfers it to substrates.</text>
</comment>
<evidence type="ECO:0000256" key="8">
    <source>
        <dbReference type="ARBA" id="ARBA00022737"/>
    </source>
</evidence>
<dbReference type="SMART" id="SM00647">
    <property type="entry name" value="IBR"/>
    <property type="match status" value="1"/>
</dbReference>
<dbReference type="EMBL" id="JADFTS010000001">
    <property type="protein sequence ID" value="KAF9624328.1"/>
    <property type="molecule type" value="Genomic_DNA"/>
</dbReference>
<dbReference type="InterPro" id="IPR044066">
    <property type="entry name" value="TRIAD_supradom"/>
</dbReference>
<feature type="domain" description="RING-type" evidence="14">
    <location>
        <begin position="320"/>
        <end position="368"/>
    </location>
</feature>
<name>A0A835IZE3_9MAGN</name>
<dbReference type="PROSITE" id="PS51873">
    <property type="entry name" value="TRIAD"/>
    <property type="match status" value="1"/>
</dbReference>
<evidence type="ECO:0000256" key="13">
    <source>
        <dbReference type="SAM" id="MobiDB-lite"/>
    </source>
</evidence>
<dbReference type="Gene3D" id="3.10.110.10">
    <property type="entry name" value="Ubiquitin Conjugating Enzyme"/>
    <property type="match status" value="1"/>
</dbReference>
<dbReference type="InterPro" id="IPR001841">
    <property type="entry name" value="Znf_RING"/>
</dbReference>
<dbReference type="CDD" id="cd23134">
    <property type="entry name" value="RING-HC_ITT1-like"/>
    <property type="match status" value="1"/>
</dbReference>
<gene>
    <name evidence="17" type="ORF">IFM89_009611</name>
</gene>
<dbReference type="FunFam" id="3.30.40.10:FF:000358">
    <property type="entry name" value="RBR-type E3 ubiquitin transferase"/>
    <property type="match status" value="1"/>
</dbReference>
<evidence type="ECO:0000256" key="11">
    <source>
        <dbReference type="ARBA" id="ARBA00022833"/>
    </source>
</evidence>
<dbReference type="PANTHER" id="PTHR11685">
    <property type="entry name" value="RBR FAMILY RING FINGER AND IBR DOMAIN-CONTAINING"/>
    <property type="match status" value="1"/>
</dbReference>
<dbReference type="InterPro" id="IPR013083">
    <property type="entry name" value="Znf_RING/FYVE/PHD"/>
</dbReference>
<feature type="compositionally biased region" description="Acidic residues" evidence="13">
    <location>
        <begin position="79"/>
        <end position="88"/>
    </location>
</feature>
<evidence type="ECO:0000256" key="4">
    <source>
        <dbReference type="ARBA" id="ARBA00005884"/>
    </source>
</evidence>
<dbReference type="PROSITE" id="PS00518">
    <property type="entry name" value="ZF_RING_1"/>
    <property type="match status" value="1"/>
</dbReference>
<feature type="region of interest" description="Disordered" evidence="13">
    <location>
        <begin position="1"/>
        <end position="50"/>
    </location>
</feature>
<evidence type="ECO:0000256" key="6">
    <source>
        <dbReference type="ARBA" id="ARBA00022679"/>
    </source>
</evidence>
<keyword evidence="10" id="KW-0833">Ubl conjugation pathway</keyword>
<evidence type="ECO:0000256" key="5">
    <source>
        <dbReference type="ARBA" id="ARBA00012251"/>
    </source>
</evidence>
<dbReference type="GO" id="GO:0008270">
    <property type="term" value="F:zinc ion binding"/>
    <property type="evidence" value="ECO:0007669"/>
    <property type="project" value="UniProtKB-KW"/>
</dbReference>
<dbReference type="GO" id="GO:0061630">
    <property type="term" value="F:ubiquitin protein ligase activity"/>
    <property type="evidence" value="ECO:0007669"/>
    <property type="project" value="UniProtKB-EC"/>
</dbReference>
<accession>A0A835IZE3</accession>
<evidence type="ECO:0000259" key="15">
    <source>
        <dbReference type="PROSITE" id="PS50908"/>
    </source>
</evidence>
<dbReference type="Pfam" id="PF05773">
    <property type="entry name" value="RWD"/>
    <property type="match status" value="1"/>
</dbReference>
<dbReference type="SMART" id="SM00184">
    <property type="entry name" value="RING"/>
    <property type="match status" value="2"/>
</dbReference>
<comment type="caution">
    <text evidence="17">The sequence shown here is derived from an EMBL/GenBank/DDBJ whole genome shotgun (WGS) entry which is preliminary data.</text>
</comment>
<evidence type="ECO:0000313" key="18">
    <source>
        <dbReference type="Proteomes" id="UP000631114"/>
    </source>
</evidence>
<dbReference type="OrthoDB" id="1431934at2759"/>
<keyword evidence="8" id="KW-0677">Repeat</keyword>
<dbReference type="GO" id="GO:0016567">
    <property type="term" value="P:protein ubiquitination"/>
    <property type="evidence" value="ECO:0007669"/>
    <property type="project" value="InterPro"/>
</dbReference>
<protein>
    <recommendedName>
        <fullName evidence="5">RBR-type E3 ubiquitin transferase</fullName>
        <ecNumber evidence="5">2.3.2.31</ecNumber>
    </recommendedName>
</protein>
<evidence type="ECO:0000256" key="7">
    <source>
        <dbReference type="ARBA" id="ARBA00022723"/>
    </source>
</evidence>
<keyword evidence="7" id="KW-0479">Metal-binding</keyword>
<evidence type="ECO:0000259" key="14">
    <source>
        <dbReference type="PROSITE" id="PS50089"/>
    </source>
</evidence>
<dbReference type="InterPro" id="IPR002867">
    <property type="entry name" value="IBR_dom"/>
</dbReference>